<feature type="compositionally biased region" description="Acidic residues" evidence="1">
    <location>
        <begin position="48"/>
        <end position="58"/>
    </location>
</feature>
<keyword evidence="3" id="KW-1185">Reference proteome</keyword>
<evidence type="ECO:0000313" key="2">
    <source>
        <dbReference type="EMBL" id="GBM76817.1"/>
    </source>
</evidence>
<name>A0A4Y2IGC6_ARAVE</name>
<proteinExistence type="predicted"/>
<sequence>MKRSPETAGNYSYRAIFGCFGRNKPKIQAENESYAFYLGGEVTMYSDQETDSETDVEDNPVHEGYSDSYSETNVCFSHPFNLNLSHGDPPTRKGVRP</sequence>
<evidence type="ECO:0000313" key="3">
    <source>
        <dbReference type="Proteomes" id="UP000499080"/>
    </source>
</evidence>
<dbReference type="AlphaFoldDB" id="A0A4Y2IGC6"/>
<gene>
    <name evidence="2" type="ORF">AVEN_228215_1</name>
</gene>
<reference evidence="2 3" key="1">
    <citation type="journal article" date="2019" name="Sci. Rep.">
        <title>Orb-weaving spider Araneus ventricosus genome elucidates the spidroin gene catalogue.</title>
        <authorList>
            <person name="Kono N."/>
            <person name="Nakamura H."/>
            <person name="Ohtoshi R."/>
            <person name="Moran D.A.P."/>
            <person name="Shinohara A."/>
            <person name="Yoshida Y."/>
            <person name="Fujiwara M."/>
            <person name="Mori M."/>
            <person name="Tomita M."/>
            <person name="Arakawa K."/>
        </authorList>
    </citation>
    <scope>NUCLEOTIDE SEQUENCE [LARGE SCALE GENOMIC DNA]</scope>
</reference>
<accession>A0A4Y2IGC6</accession>
<comment type="caution">
    <text evidence="2">The sequence shown here is derived from an EMBL/GenBank/DDBJ whole genome shotgun (WGS) entry which is preliminary data.</text>
</comment>
<feature type="region of interest" description="Disordered" evidence="1">
    <location>
        <begin position="47"/>
        <end position="68"/>
    </location>
</feature>
<protein>
    <submittedName>
        <fullName evidence="2">Uncharacterized protein</fullName>
    </submittedName>
</protein>
<evidence type="ECO:0000256" key="1">
    <source>
        <dbReference type="SAM" id="MobiDB-lite"/>
    </source>
</evidence>
<dbReference type="Proteomes" id="UP000499080">
    <property type="component" value="Unassembled WGS sequence"/>
</dbReference>
<organism evidence="2 3">
    <name type="scientific">Araneus ventricosus</name>
    <name type="common">Orbweaver spider</name>
    <name type="synonym">Epeira ventricosa</name>
    <dbReference type="NCBI Taxonomy" id="182803"/>
    <lineage>
        <taxon>Eukaryota</taxon>
        <taxon>Metazoa</taxon>
        <taxon>Ecdysozoa</taxon>
        <taxon>Arthropoda</taxon>
        <taxon>Chelicerata</taxon>
        <taxon>Arachnida</taxon>
        <taxon>Araneae</taxon>
        <taxon>Araneomorphae</taxon>
        <taxon>Entelegynae</taxon>
        <taxon>Araneoidea</taxon>
        <taxon>Araneidae</taxon>
        <taxon>Araneus</taxon>
    </lineage>
</organism>
<dbReference type="EMBL" id="BGPR01002648">
    <property type="protein sequence ID" value="GBM76817.1"/>
    <property type="molecule type" value="Genomic_DNA"/>
</dbReference>